<comment type="caution">
    <text evidence="2">The sequence shown here is derived from an EMBL/GenBank/DDBJ whole genome shotgun (WGS) entry which is preliminary data.</text>
</comment>
<gene>
    <name evidence="2" type="ORF">C6P98_10025</name>
</gene>
<reference evidence="2 3" key="1">
    <citation type="submission" date="2018-03" db="EMBL/GenBank/DDBJ databases">
        <authorList>
            <person name="Nguyen K."/>
            <person name="Fouts D."/>
            <person name="Sutton G."/>
        </authorList>
    </citation>
    <scope>NUCLEOTIDE SEQUENCE [LARGE SCALE GENOMIC DNA]</scope>
    <source>
        <strain evidence="2 3">AU17135</strain>
    </source>
</reference>
<evidence type="ECO:0000313" key="3">
    <source>
        <dbReference type="Proteomes" id="UP000237686"/>
    </source>
</evidence>
<dbReference type="EMBL" id="PVFZ01000031">
    <property type="protein sequence ID" value="PRF24863.1"/>
    <property type="molecule type" value="Genomic_DNA"/>
</dbReference>
<sequence length="60" mass="6763">MVRGAVWSTVDVPATWPCKGTLTSDAPFMPFSVPAHGKHKPKKPRPRQRMRLPLRLTRVA</sequence>
<dbReference type="AlphaFoldDB" id="A0A8E2UT20"/>
<feature type="compositionally biased region" description="Basic residues" evidence="1">
    <location>
        <begin position="36"/>
        <end position="52"/>
    </location>
</feature>
<accession>A0A8E2UT20</accession>
<evidence type="ECO:0000313" key="2">
    <source>
        <dbReference type="EMBL" id="PRF24863.1"/>
    </source>
</evidence>
<proteinExistence type="predicted"/>
<evidence type="ECO:0000256" key="1">
    <source>
        <dbReference type="SAM" id="MobiDB-lite"/>
    </source>
</evidence>
<protein>
    <submittedName>
        <fullName evidence="2">Uncharacterized protein</fullName>
    </submittedName>
</protein>
<organism evidence="2 3">
    <name type="scientific">Burkholderia multivorans</name>
    <dbReference type="NCBI Taxonomy" id="87883"/>
    <lineage>
        <taxon>Bacteria</taxon>
        <taxon>Pseudomonadati</taxon>
        <taxon>Pseudomonadota</taxon>
        <taxon>Betaproteobacteria</taxon>
        <taxon>Burkholderiales</taxon>
        <taxon>Burkholderiaceae</taxon>
        <taxon>Burkholderia</taxon>
        <taxon>Burkholderia cepacia complex</taxon>
    </lineage>
</organism>
<dbReference type="Proteomes" id="UP000237686">
    <property type="component" value="Unassembled WGS sequence"/>
</dbReference>
<feature type="region of interest" description="Disordered" evidence="1">
    <location>
        <begin position="32"/>
        <end position="60"/>
    </location>
</feature>
<name>A0A8E2UT20_9BURK</name>